<reference evidence="11 12" key="1">
    <citation type="journal article" date="2017" name="Mol. Ecol.">
        <title>Comparative and population genomic landscape of Phellinus noxius: A hypervariable fungus causing root rot in trees.</title>
        <authorList>
            <person name="Chung C.L."/>
            <person name="Lee T.J."/>
            <person name="Akiba M."/>
            <person name="Lee H.H."/>
            <person name="Kuo T.H."/>
            <person name="Liu D."/>
            <person name="Ke H.M."/>
            <person name="Yokoi T."/>
            <person name="Roa M.B."/>
            <person name="Lu M.J."/>
            <person name="Chang Y.Y."/>
            <person name="Ann P.J."/>
            <person name="Tsai J.N."/>
            <person name="Chen C.Y."/>
            <person name="Tzean S.S."/>
            <person name="Ota Y."/>
            <person name="Hattori T."/>
            <person name="Sahashi N."/>
            <person name="Liou R.F."/>
            <person name="Kikuchi T."/>
            <person name="Tsai I.J."/>
        </authorList>
    </citation>
    <scope>NUCLEOTIDE SEQUENCE [LARGE SCALE GENOMIC DNA]</scope>
    <source>
        <strain evidence="11 12">FFPRI411160</strain>
    </source>
</reference>
<evidence type="ECO:0000256" key="10">
    <source>
        <dbReference type="SAM" id="SignalP"/>
    </source>
</evidence>
<proteinExistence type="inferred from homology"/>
<comment type="subcellular location">
    <subcellularLocation>
        <location evidence="2">Endoplasmic reticulum membrane</location>
        <topology evidence="2">Multi-pass membrane protein</topology>
    </subcellularLocation>
</comment>
<dbReference type="GO" id="GO:0018279">
    <property type="term" value="P:protein N-linked glycosylation via asparagine"/>
    <property type="evidence" value="ECO:0007669"/>
    <property type="project" value="TreeGrafter"/>
</dbReference>
<keyword evidence="7 9" id="KW-1133">Transmembrane helix</keyword>
<protein>
    <submittedName>
        <fullName evidence="11">Oligosaccharyl transferase subunit OST3 OST6 family</fullName>
    </submittedName>
</protein>
<feature type="signal peptide" evidence="10">
    <location>
        <begin position="1"/>
        <end position="17"/>
    </location>
</feature>
<evidence type="ECO:0000256" key="9">
    <source>
        <dbReference type="SAM" id="Phobius"/>
    </source>
</evidence>
<dbReference type="GO" id="GO:0008250">
    <property type="term" value="C:oligosaccharyltransferase complex"/>
    <property type="evidence" value="ECO:0007669"/>
    <property type="project" value="TreeGrafter"/>
</dbReference>
<accession>A0A286UUI9</accession>
<dbReference type="STRING" id="2282107.A0A286UUI9"/>
<feature type="transmembrane region" description="Helical" evidence="9">
    <location>
        <begin position="247"/>
        <end position="271"/>
    </location>
</feature>
<feature type="transmembrane region" description="Helical" evidence="9">
    <location>
        <begin position="205"/>
        <end position="227"/>
    </location>
</feature>
<dbReference type="FunCoup" id="A0A286UUI9">
    <property type="interactions" value="210"/>
</dbReference>
<evidence type="ECO:0000313" key="12">
    <source>
        <dbReference type="Proteomes" id="UP000217199"/>
    </source>
</evidence>
<comment type="caution">
    <text evidence="11">The sequence shown here is derived from an EMBL/GenBank/DDBJ whole genome shotgun (WGS) entry which is preliminary data.</text>
</comment>
<evidence type="ECO:0000256" key="4">
    <source>
        <dbReference type="ARBA" id="ARBA00022692"/>
    </source>
</evidence>
<feature type="chain" id="PRO_5013729640" evidence="10">
    <location>
        <begin position="18"/>
        <end position="316"/>
    </location>
</feature>
<comment type="similarity">
    <text evidence="3">Belongs to the OST3/OST6 family.</text>
</comment>
<evidence type="ECO:0000256" key="3">
    <source>
        <dbReference type="ARBA" id="ARBA00009561"/>
    </source>
</evidence>
<evidence type="ECO:0000256" key="7">
    <source>
        <dbReference type="ARBA" id="ARBA00022989"/>
    </source>
</evidence>
<dbReference type="Gene3D" id="3.40.30.10">
    <property type="entry name" value="Glutaredoxin"/>
    <property type="match status" value="1"/>
</dbReference>
<dbReference type="GO" id="GO:0016740">
    <property type="term" value="F:transferase activity"/>
    <property type="evidence" value="ECO:0007669"/>
    <property type="project" value="UniProtKB-KW"/>
</dbReference>
<dbReference type="InterPro" id="IPR021149">
    <property type="entry name" value="OligosaccharylTrfase_OST3/OST6"/>
</dbReference>
<dbReference type="AlphaFoldDB" id="A0A286UUI9"/>
<dbReference type="PANTHER" id="PTHR12692">
    <property type="entry name" value="DOLICHYL-DIPHOSPHOOLIGOSACCHARIDE--PROTEIN GLYCOSYLTRANSFERASE-RELATED"/>
    <property type="match status" value="1"/>
</dbReference>
<sequence>MLGKLVLALAALPLCLAASKTPLEQLTELAAASPDGVIRLDEAAFDLITSPSREWSAVVQLTALNKNMKCTPCREFDPSFRAVSKAWSSVPKQERNKHFFASADFADAENVFRKLNLMTAPVATFYPATQGPNKLASGKVDPFNYDFNNFGNGAKELADHLSNFTPVPIPYRVPFDWGLLFSVVSFIAVLALAARIVAPILFSKWTWAVTVISTMLVMTSGFMFVRIRNMPYRTREHSMMPGFQTQVGAEIWTVAFKYLTLSAAFLGLILGAPRQNKKQTQRVAIYAFNLVIIVTFSALIKDFKVKNGGYPFSYVF</sequence>
<keyword evidence="6" id="KW-0256">Endoplasmic reticulum</keyword>
<evidence type="ECO:0000256" key="5">
    <source>
        <dbReference type="ARBA" id="ARBA00022729"/>
    </source>
</evidence>
<evidence type="ECO:0000256" key="8">
    <source>
        <dbReference type="ARBA" id="ARBA00023136"/>
    </source>
</evidence>
<organism evidence="11 12">
    <name type="scientific">Pyrrhoderma noxium</name>
    <dbReference type="NCBI Taxonomy" id="2282107"/>
    <lineage>
        <taxon>Eukaryota</taxon>
        <taxon>Fungi</taxon>
        <taxon>Dikarya</taxon>
        <taxon>Basidiomycota</taxon>
        <taxon>Agaricomycotina</taxon>
        <taxon>Agaricomycetes</taxon>
        <taxon>Hymenochaetales</taxon>
        <taxon>Hymenochaetaceae</taxon>
        <taxon>Pyrrhoderma</taxon>
    </lineage>
</organism>
<dbReference type="EMBL" id="NBII01000001">
    <property type="protein sequence ID" value="PAV23259.1"/>
    <property type="molecule type" value="Genomic_DNA"/>
</dbReference>
<evidence type="ECO:0000256" key="6">
    <source>
        <dbReference type="ARBA" id="ARBA00022824"/>
    </source>
</evidence>
<dbReference type="PANTHER" id="PTHR12692:SF0">
    <property type="entry name" value="GH11935P"/>
    <property type="match status" value="1"/>
</dbReference>
<name>A0A286UUI9_9AGAM</name>
<feature type="transmembrane region" description="Helical" evidence="9">
    <location>
        <begin position="283"/>
        <end position="300"/>
    </location>
</feature>
<evidence type="ECO:0000313" key="11">
    <source>
        <dbReference type="EMBL" id="PAV23259.1"/>
    </source>
</evidence>
<dbReference type="InParanoid" id="A0A286UUI9"/>
<keyword evidence="5 10" id="KW-0732">Signal</keyword>
<keyword evidence="4 9" id="KW-0812">Transmembrane</keyword>
<gene>
    <name evidence="11" type="ORF">PNOK_0032700</name>
</gene>
<keyword evidence="8 9" id="KW-0472">Membrane</keyword>
<dbReference type="Proteomes" id="UP000217199">
    <property type="component" value="Unassembled WGS sequence"/>
</dbReference>
<dbReference type="Pfam" id="PF04756">
    <property type="entry name" value="OST3_OST6"/>
    <property type="match status" value="1"/>
</dbReference>
<keyword evidence="11" id="KW-0808">Transferase</keyword>
<evidence type="ECO:0000256" key="1">
    <source>
        <dbReference type="ARBA" id="ARBA00002791"/>
    </source>
</evidence>
<comment type="function">
    <text evidence="1">Subunit of the oligosaccharyl transferase (OST) complex that catalyzes the initial transfer of a defined glycan (Glc(3)Man(9)GlcNAc(2) in eukaryotes) from the lipid carrier dolichol-pyrophosphate to an asparagine residue within an Asn-X-Ser/Thr consensus motif in nascent polypeptide chains, the first step in protein N-glycosylation. N-glycosylation occurs cotranslationally and the complex associates with the Sec61 complex at the channel-forming translocon complex that mediates protein translocation across the endoplasmic reticulum (ER). All subunits are required for a maximal enzyme activity.</text>
</comment>
<evidence type="ECO:0000256" key="2">
    <source>
        <dbReference type="ARBA" id="ARBA00004477"/>
    </source>
</evidence>
<keyword evidence="12" id="KW-1185">Reference proteome</keyword>
<feature type="transmembrane region" description="Helical" evidence="9">
    <location>
        <begin position="177"/>
        <end position="198"/>
    </location>
</feature>
<dbReference type="OrthoDB" id="67566at2759"/>